<keyword evidence="2" id="KW-0812">Transmembrane</keyword>
<dbReference type="Proteomes" id="UP000823613">
    <property type="component" value="Unassembled WGS sequence"/>
</dbReference>
<accession>A0A9D9GUA2</accession>
<organism evidence="3 4">
    <name type="scientific">Candidatus Onthovivens merdipullorum</name>
    <dbReference type="NCBI Taxonomy" id="2840889"/>
    <lineage>
        <taxon>Bacteria</taxon>
        <taxon>Bacillati</taxon>
        <taxon>Bacillota</taxon>
        <taxon>Bacilli</taxon>
        <taxon>Bacillales</taxon>
        <taxon>Candidatus Onthovivens</taxon>
    </lineage>
</organism>
<evidence type="ECO:0000313" key="4">
    <source>
        <dbReference type="Proteomes" id="UP000823613"/>
    </source>
</evidence>
<feature type="region of interest" description="Disordered" evidence="1">
    <location>
        <begin position="65"/>
        <end position="97"/>
    </location>
</feature>
<name>A0A9D9GUA2_9BACL</name>
<proteinExistence type="predicted"/>
<gene>
    <name evidence="3" type="ORF">IAC58_03000</name>
</gene>
<feature type="transmembrane region" description="Helical" evidence="2">
    <location>
        <begin position="12"/>
        <end position="32"/>
    </location>
</feature>
<evidence type="ECO:0000256" key="1">
    <source>
        <dbReference type="SAM" id="MobiDB-lite"/>
    </source>
</evidence>
<feature type="compositionally biased region" description="Basic and acidic residues" evidence="1">
    <location>
        <begin position="65"/>
        <end position="85"/>
    </location>
</feature>
<comment type="caution">
    <text evidence="3">The sequence shown here is derived from an EMBL/GenBank/DDBJ whole genome shotgun (WGS) entry which is preliminary data.</text>
</comment>
<evidence type="ECO:0000256" key="2">
    <source>
        <dbReference type="SAM" id="Phobius"/>
    </source>
</evidence>
<keyword evidence="2" id="KW-1133">Transmembrane helix</keyword>
<sequence>MNLLSSILENTTVILILIIVVFAVIAIAVFAIRKFWLKPKNDKDDEEKIVEDDLDKYLEPINDEETQHEFDKYNEELGKDYKENNIDVNNSSDEKKD</sequence>
<reference evidence="3" key="1">
    <citation type="submission" date="2020-10" db="EMBL/GenBank/DDBJ databases">
        <authorList>
            <person name="Gilroy R."/>
        </authorList>
    </citation>
    <scope>NUCLEOTIDE SEQUENCE</scope>
    <source>
        <strain evidence="3">11159</strain>
    </source>
</reference>
<keyword evidence="2" id="KW-0472">Membrane</keyword>
<reference evidence="3" key="2">
    <citation type="journal article" date="2021" name="PeerJ">
        <title>Extensive microbial diversity within the chicken gut microbiome revealed by metagenomics and culture.</title>
        <authorList>
            <person name="Gilroy R."/>
            <person name="Ravi A."/>
            <person name="Getino M."/>
            <person name="Pursley I."/>
            <person name="Horton D.L."/>
            <person name="Alikhan N.F."/>
            <person name="Baker D."/>
            <person name="Gharbi K."/>
            <person name="Hall N."/>
            <person name="Watson M."/>
            <person name="Adriaenssens E.M."/>
            <person name="Foster-Nyarko E."/>
            <person name="Jarju S."/>
            <person name="Secka A."/>
            <person name="Antonio M."/>
            <person name="Oren A."/>
            <person name="Chaudhuri R.R."/>
            <person name="La Ragione R."/>
            <person name="Hildebrand F."/>
            <person name="Pallen M.J."/>
        </authorList>
    </citation>
    <scope>NUCLEOTIDE SEQUENCE</scope>
    <source>
        <strain evidence="3">11159</strain>
    </source>
</reference>
<evidence type="ECO:0000313" key="3">
    <source>
        <dbReference type="EMBL" id="MBO8427505.1"/>
    </source>
</evidence>
<dbReference type="AlphaFoldDB" id="A0A9D9GUA2"/>
<protein>
    <submittedName>
        <fullName evidence="3">FeoB-associated Cys-rich membrane protein</fullName>
    </submittedName>
</protein>
<dbReference type="EMBL" id="JADIMY010000064">
    <property type="protein sequence ID" value="MBO8427505.1"/>
    <property type="molecule type" value="Genomic_DNA"/>
</dbReference>